<sequence length="140" mass="16176">MFELGIRVAETLLDAFPNIPVVKGKPNPEISSHYFLLNLKNGLTSQEFAKRIATNYQFTIVYYPNNQITPQESCEEMANQLDVKLLNLKENFASAKTLSYEIKDEVLYFQVTYQKNRILQKDEILMDHLQVKEATIKNGN</sequence>
<protein>
    <submittedName>
        <fullName evidence="1">Uncharacterized protein</fullName>
    </submittedName>
</protein>
<organism evidence="1 2">
    <name type="scientific">Carnobacterium maltaromaticum</name>
    <name type="common">Carnobacterium piscicola</name>
    <dbReference type="NCBI Taxonomy" id="2751"/>
    <lineage>
        <taxon>Bacteria</taxon>
        <taxon>Bacillati</taxon>
        <taxon>Bacillota</taxon>
        <taxon>Bacilli</taxon>
        <taxon>Lactobacillales</taxon>
        <taxon>Carnobacteriaceae</taxon>
        <taxon>Carnobacterium</taxon>
    </lineage>
</organism>
<evidence type="ECO:0000313" key="1">
    <source>
        <dbReference type="EMBL" id="MDZ5760267.1"/>
    </source>
</evidence>
<proteinExistence type="predicted"/>
<dbReference type="Proteomes" id="UP001290462">
    <property type="component" value="Unassembled WGS sequence"/>
</dbReference>
<gene>
    <name evidence="1" type="ORF">RAK27_16640</name>
</gene>
<accession>A0AAW9JUP8</accession>
<name>A0AAW9JUP8_CARML</name>
<dbReference type="AlphaFoldDB" id="A0AAW9JUP8"/>
<evidence type="ECO:0000313" key="2">
    <source>
        <dbReference type="Proteomes" id="UP001290462"/>
    </source>
</evidence>
<dbReference type="RefSeq" id="WP_322809634.1">
    <property type="nucleotide sequence ID" value="NZ_JAVBVO010000005.1"/>
</dbReference>
<dbReference type="Pfam" id="PF20765">
    <property type="entry name" value="Phage_tail_terminator_8"/>
    <property type="match status" value="1"/>
</dbReference>
<comment type="caution">
    <text evidence="1">The sequence shown here is derived from an EMBL/GenBank/DDBJ whole genome shotgun (WGS) entry which is preliminary data.</text>
</comment>
<dbReference type="EMBL" id="JAVBVO010000005">
    <property type="protein sequence ID" value="MDZ5760267.1"/>
    <property type="molecule type" value="Genomic_DNA"/>
</dbReference>
<reference evidence="1" key="1">
    <citation type="submission" date="2023-08" db="EMBL/GenBank/DDBJ databases">
        <title>Genomic characterization of piscicolin 126 produced by Carnobacterium maltaromaticum CM22 strain isolated from salmon (Salmo salar).</title>
        <authorList>
            <person name="Gonzalez-Gragera E."/>
            <person name="Garcia-Lopez J.D."/>
            <person name="Teso-Perez C."/>
            <person name="Gimenez-Hernandez I."/>
            <person name="Peralta-Sanchez J.M."/>
            <person name="Valdivia E."/>
            <person name="Montalban-Lopez M."/>
            <person name="Martin-Platero A.M."/>
            <person name="Banos A."/>
            <person name="Martinez-Bueno M."/>
        </authorList>
    </citation>
    <scope>NUCLEOTIDE SEQUENCE</scope>
    <source>
        <strain evidence="1">CM22</strain>
    </source>
</reference>
<dbReference type="InterPro" id="IPR049254">
    <property type="entry name" value="Phage_tail_terminator"/>
</dbReference>